<evidence type="ECO:0000259" key="5">
    <source>
        <dbReference type="PROSITE" id="PS50977"/>
    </source>
</evidence>
<keyword evidence="3" id="KW-0804">Transcription</keyword>
<sequence length="186" mass="20025">MPRWPGDSRERLVGAAMRLFSEHGYAATTVDDVAAAAGVTQRTFFRHFPDKEEVLFADDEHLLAAVLAAVRAGDPRHPLAHMRRALDDVAAGLEPQEDALRRRARVIEGDVALTGRELAKQARWTAAVAGALGEAGYEPHRADLLAHVGFAVFRYALGAWLADAGGPGLRERLAGAFDDLEGSFSG</sequence>
<name>A0ABW0GI15_9MICO</name>
<dbReference type="Pfam" id="PF00440">
    <property type="entry name" value="TetR_N"/>
    <property type="match status" value="1"/>
</dbReference>
<evidence type="ECO:0000256" key="2">
    <source>
        <dbReference type="ARBA" id="ARBA00023125"/>
    </source>
</evidence>
<dbReference type="PRINTS" id="PR00455">
    <property type="entry name" value="HTHTETR"/>
</dbReference>
<dbReference type="PANTHER" id="PTHR30055">
    <property type="entry name" value="HTH-TYPE TRANSCRIPTIONAL REGULATOR RUTR"/>
    <property type="match status" value="1"/>
</dbReference>
<reference evidence="7" key="1">
    <citation type="journal article" date="2019" name="Int. J. Syst. Evol. Microbiol.">
        <title>The Global Catalogue of Microorganisms (GCM) 10K type strain sequencing project: providing services to taxonomists for standard genome sequencing and annotation.</title>
        <authorList>
            <consortium name="The Broad Institute Genomics Platform"/>
            <consortium name="The Broad Institute Genome Sequencing Center for Infectious Disease"/>
            <person name="Wu L."/>
            <person name="Ma J."/>
        </authorList>
    </citation>
    <scope>NUCLEOTIDE SEQUENCE [LARGE SCALE GENOMIC DNA]</scope>
    <source>
        <strain evidence="7">CCUG 43114</strain>
    </source>
</reference>
<dbReference type="PROSITE" id="PS50977">
    <property type="entry name" value="HTH_TETR_2"/>
    <property type="match status" value="1"/>
</dbReference>
<organism evidence="6 7">
    <name type="scientific">Aquipuribacter nitratireducens</name>
    <dbReference type="NCBI Taxonomy" id="650104"/>
    <lineage>
        <taxon>Bacteria</taxon>
        <taxon>Bacillati</taxon>
        <taxon>Actinomycetota</taxon>
        <taxon>Actinomycetes</taxon>
        <taxon>Micrococcales</taxon>
        <taxon>Intrasporangiaceae</taxon>
        <taxon>Aquipuribacter</taxon>
    </lineage>
</organism>
<keyword evidence="2 4" id="KW-0238">DNA-binding</keyword>
<dbReference type="InterPro" id="IPR009057">
    <property type="entry name" value="Homeodomain-like_sf"/>
</dbReference>
<feature type="domain" description="HTH tetR-type" evidence="5">
    <location>
        <begin position="6"/>
        <end position="66"/>
    </location>
</feature>
<dbReference type="InterPro" id="IPR041347">
    <property type="entry name" value="MftR_C"/>
</dbReference>
<feature type="DNA-binding region" description="H-T-H motif" evidence="4">
    <location>
        <begin position="29"/>
        <end position="48"/>
    </location>
</feature>
<dbReference type="InterPro" id="IPR001647">
    <property type="entry name" value="HTH_TetR"/>
</dbReference>
<proteinExistence type="predicted"/>
<gene>
    <name evidence="6" type="ORF">ACFPJ6_01240</name>
</gene>
<comment type="caution">
    <text evidence="6">The sequence shown here is derived from an EMBL/GenBank/DDBJ whole genome shotgun (WGS) entry which is preliminary data.</text>
</comment>
<dbReference type="EMBL" id="JBHSLD010000001">
    <property type="protein sequence ID" value="MFC5379404.1"/>
    <property type="molecule type" value="Genomic_DNA"/>
</dbReference>
<evidence type="ECO:0000256" key="4">
    <source>
        <dbReference type="PROSITE-ProRule" id="PRU00335"/>
    </source>
</evidence>
<accession>A0ABW0GI15</accession>
<dbReference type="RefSeq" id="WP_340266438.1">
    <property type="nucleotide sequence ID" value="NZ_JBBEOG010000001.1"/>
</dbReference>
<dbReference type="Gene3D" id="1.10.357.10">
    <property type="entry name" value="Tetracycline Repressor, domain 2"/>
    <property type="match status" value="1"/>
</dbReference>
<dbReference type="InterPro" id="IPR023772">
    <property type="entry name" value="DNA-bd_HTH_TetR-type_CS"/>
</dbReference>
<protein>
    <submittedName>
        <fullName evidence="6">TetR/AcrR family transcriptional regulator</fullName>
    </submittedName>
</protein>
<evidence type="ECO:0000256" key="1">
    <source>
        <dbReference type="ARBA" id="ARBA00023015"/>
    </source>
</evidence>
<dbReference type="InterPro" id="IPR050109">
    <property type="entry name" value="HTH-type_TetR-like_transc_reg"/>
</dbReference>
<evidence type="ECO:0000313" key="7">
    <source>
        <dbReference type="Proteomes" id="UP001596122"/>
    </source>
</evidence>
<dbReference type="Pfam" id="PF17754">
    <property type="entry name" value="TetR_C_14"/>
    <property type="match status" value="1"/>
</dbReference>
<dbReference type="PROSITE" id="PS01081">
    <property type="entry name" value="HTH_TETR_1"/>
    <property type="match status" value="1"/>
</dbReference>
<dbReference type="SUPFAM" id="SSF46689">
    <property type="entry name" value="Homeodomain-like"/>
    <property type="match status" value="1"/>
</dbReference>
<keyword evidence="7" id="KW-1185">Reference proteome</keyword>
<dbReference type="Proteomes" id="UP001596122">
    <property type="component" value="Unassembled WGS sequence"/>
</dbReference>
<dbReference type="PANTHER" id="PTHR30055:SF238">
    <property type="entry name" value="MYCOFACTOCIN BIOSYNTHESIS TRANSCRIPTIONAL REGULATOR MFTR-RELATED"/>
    <property type="match status" value="1"/>
</dbReference>
<keyword evidence="1" id="KW-0805">Transcription regulation</keyword>
<evidence type="ECO:0000313" key="6">
    <source>
        <dbReference type="EMBL" id="MFC5379404.1"/>
    </source>
</evidence>
<evidence type="ECO:0000256" key="3">
    <source>
        <dbReference type="ARBA" id="ARBA00023163"/>
    </source>
</evidence>